<proteinExistence type="predicted"/>
<accession>A0A6G3WXI5</accession>
<name>A0A6G3WXI5_9ACTN</name>
<dbReference type="AlphaFoldDB" id="A0A6G3WXI5"/>
<reference evidence="1" key="1">
    <citation type="submission" date="2020-01" db="EMBL/GenBank/DDBJ databases">
        <title>Insect and environment-associated Actinomycetes.</title>
        <authorList>
            <person name="Currrie C."/>
            <person name="Chevrette M."/>
            <person name="Carlson C."/>
            <person name="Stubbendieck R."/>
            <person name="Wendt-Pienkowski E."/>
        </authorList>
    </citation>
    <scope>NUCLEOTIDE SEQUENCE</scope>
    <source>
        <strain evidence="1">SID7499</strain>
    </source>
</reference>
<organism evidence="1">
    <name type="scientific">Streptomyces sp. SID7499</name>
    <dbReference type="NCBI Taxonomy" id="2706086"/>
    <lineage>
        <taxon>Bacteria</taxon>
        <taxon>Bacillati</taxon>
        <taxon>Actinomycetota</taxon>
        <taxon>Actinomycetes</taxon>
        <taxon>Kitasatosporales</taxon>
        <taxon>Streptomycetaceae</taxon>
        <taxon>Streptomyces</taxon>
    </lineage>
</organism>
<evidence type="ECO:0000313" key="1">
    <source>
        <dbReference type="EMBL" id="NEE10246.1"/>
    </source>
</evidence>
<dbReference type="EMBL" id="JAAGMN010002860">
    <property type="protein sequence ID" value="NEE10246.1"/>
    <property type="molecule type" value="Genomic_DNA"/>
</dbReference>
<sequence length="87" mass="9453">MTDTTPIPAAVEDDHHGDILVELTGEHGEMLVVSGERIPRVVLTRAPGAEVDDHIVIGTRDPRHLTLTVDGREATITPGKGKLRRRS</sequence>
<feature type="non-terminal residue" evidence="1">
    <location>
        <position position="87"/>
    </location>
</feature>
<gene>
    <name evidence="1" type="ORF">G3M58_27825</name>
</gene>
<protein>
    <submittedName>
        <fullName evidence="1">Uncharacterized protein</fullName>
    </submittedName>
</protein>
<comment type="caution">
    <text evidence="1">The sequence shown here is derived from an EMBL/GenBank/DDBJ whole genome shotgun (WGS) entry which is preliminary data.</text>
</comment>